<sequence length="741" mass="82299">MASGTSSYEVHLGFWTNWAHGRLQGATVTLTQRNGGFLIAFLAIFVGMVGKSFWRLACFMLHRYFSSSDPQDGLYHQRQAILRNSDTAQDGAWRLFVSLLAWRSGARARRPIARLLPIILAALLLSSTFGIASIFSSQVTNEKANEVLLTGTRCGQISQNKANNMTKSLELLLPYYAERASQVLTYGLQCYTNASNEDGCNVYVKPQLPMYANTAADCPFPDPKLCKSSSSNLVLDTGLLDSVKHFGINSSPQEQFQFRIVQHCAPMTTDNYTETWTDPDLGPMMRYMYGQGGTVKHTRWSYEVRMNRTDPPDDGSAASGTSRPEYALGTLNAYGPPNSPTFTQGTNSFKPISSLSRNDSDITLILISAPGIRFSAPVSDPWLSAHKLASSLFEKDTNQTFNSYVQDEPAGIFGCAIQYQYCNPGTSACEPLRGLIDPAKKTSLMKVFPEKRQRDAVAWADDLIVANIFNMDNLVGFIGASALRARYGLSYGFQGPLPSNQWILEVEHFLKGTLASIQDVFVTIANGIPMHLEDFRLAPDKNNTVARSMCKNQKILSQKYSSFNVLGVSLILVLGSWIIVLDIGLEPAVAWWQRRRFRKEQLKDQFFDPEGKHHPLYAAVEWSHTSTLQLQRLAHEEVGFGVWERGDGDCPVTGKDQKLASLDLKDVGHPVLRREESTKAGGAGEWDDVMRGKEWGIRRTDTGLETLVEEIQTEGKGKGGDEEMDVIVTVVGARERDRSRS</sequence>
<dbReference type="EMBL" id="MCFA01000114">
    <property type="protein sequence ID" value="ORY06755.1"/>
    <property type="molecule type" value="Genomic_DNA"/>
</dbReference>
<protein>
    <submittedName>
        <fullName evidence="2">Uncharacterized protein</fullName>
    </submittedName>
</protein>
<proteinExistence type="predicted"/>
<dbReference type="Proteomes" id="UP000193144">
    <property type="component" value="Unassembled WGS sequence"/>
</dbReference>
<dbReference type="AlphaFoldDB" id="A0A1Y1ZAD6"/>
<evidence type="ECO:0000313" key="2">
    <source>
        <dbReference type="EMBL" id="ORY06755.1"/>
    </source>
</evidence>
<dbReference type="OrthoDB" id="3540210at2759"/>
<comment type="caution">
    <text evidence="2">The sequence shown here is derived from an EMBL/GenBank/DDBJ whole genome shotgun (WGS) entry which is preliminary data.</text>
</comment>
<keyword evidence="1" id="KW-1133">Transmembrane helix</keyword>
<keyword evidence="1" id="KW-0812">Transmembrane</keyword>
<keyword evidence="1" id="KW-0472">Membrane</keyword>
<evidence type="ECO:0000256" key="1">
    <source>
        <dbReference type="SAM" id="Phobius"/>
    </source>
</evidence>
<feature type="transmembrane region" description="Helical" evidence="1">
    <location>
        <begin position="112"/>
        <end position="135"/>
    </location>
</feature>
<feature type="transmembrane region" description="Helical" evidence="1">
    <location>
        <begin position="35"/>
        <end position="54"/>
    </location>
</feature>
<evidence type="ECO:0000313" key="3">
    <source>
        <dbReference type="Proteomes" id="UP000193144"/>
    </source>
</evidence>
<reference evidence="2 3" key="1">
    <citation type="submission" date="2016-07" db="EMBL/GenBank/DDBJ databases">
        <title>Pervasive Adenine N6-methylation of Active Genes in Fungi.</title>
        <authorList>
            <consortium name="DOE Joint Genome Institute"/>
            <person name="Mondo S.J."/>
            <person name="Dannebaum R.O."/>
            <person name="Kuo R.C."/>
            <person name="Labutti K."/>
            <person name="Haridas S."/>
            <person name="Kuo A."/>
            <person name="Salamov A."/>
            <person name="Ahrendt S.R."/>
            <person name="Lipzen A."/>
            <person name="Sullivan W."/>
            <person name="Andreopoulos W.B."/>
            <person name="Clum A."/>
            <person name="Lindquist E."/>
            <person name="Daum C."/>
            <person name="Ramamoorthy G.K."/>
            <person name="Gryganskyi A."/>
            <person name="Culley D."/>
            <person name="Magnuson J.K."/>
            <person name="James T.Y."/>
            <person name="O'Malley M.A."/>
            <person name="Stajich J.E."/>
            <person name="Spatafora J.W."/>
            <person name="Visel A."/>
            <person name="Grigoriev I.V."/>
        </authorList>
    </citation>
    <scope>NUCLEOTIDE SEQUENCE [LARGE SCALE GENOMIC DNA]</scope>
    <source>
        <strain evidence="2 3">CBS 115471</strain>
    </source>
</reference>
<name>A0A1Y1ZAD6_9PLEO</name>
<organism evidence="2 3">
    <name type="scientific">Clohesyomyces aquaticus</name>
    <dbReference type="NCBI Taxonomy" id="1231657"/>
    <lineage>
        <taxon>Eukaryota</taxon>
        <taxon>Fungi</taxon>
        <taxon>Dikarya</taxon>
        <taxon>Ascomycota</taxon>
        <taxon>Pezizomycotina</taxon>
        <taxon>Dothideomycetes</taxon>
        <taxon>Pleosporomycetidae</taxon>
        <taxon>Pleosporales</taxon>
        <taxon>Lindgomycetaceae</taxon>
        <taxon>Clohesyomyces</taxon>
    </lineage>
</organism>
<gene>
    <name evidence="2" type="ORF">BCR34DRAFT_31387</name>
</gene>
<accession>A0A1Y1ZAD6</accession>
<keyword evidence="3" id="KW-1185">Reference proteome</keyword>